<evidence type="ECO:0000313" key="3">
    <source>
        <dbReference type="EMBL" id="KGQ11877.1"/>
    </source>
</evidence>
<sequence length="394" mass="44674">MSSSKPSAKSPFGTANLQTQVQPSSVQFLGLLSQDSDLRISFRGQGNPKTSDPDEEPCLFLREFKAYKLLKERGFCDRGVIPDFYGIAREIDVLLWPFLSPFVNDKFRSDAVFIEYIPNAEPCQISSFSEHNLARFAQVLSEFHQMGLLHGDSLPRNMLVVKQEPRDRIVWIDFDCSQIVQRGKCQDYTETKFIQEEELMTKFVEFLTCVAPTTTTNDKQLTKTMADESAAPEFWLYGYGQDHRGTPEAPGRVVTLLERSYWEDLTDHHHGSAPERVWGVAYRIRPDKVAEVKEYLDIREINGYSIHYTPFQPADGSAPIRTLVYIGTPDNDQFVGPQDPQALAEHIFRSRGPSGLNRDYLFGLDAALEKLSPESGDEHVADLARRVRALEQAA</sequence>
<organism evidence="3 4">
    <name type="scientific">Beauveria bassiana D1-5</name>
    <dbReference type="NCBI Taxonomy" id="1245745"/>
    <lineage>
        <taxon>Eukaryota</taxon>
        <taxon>Fungi</taxon>
        <taxon>Dikarya</taxon>
        <taxon>Ascomycota</taxon>
        <taxon>Pezizomycotina</taxon>
        <taxon>Sordariomycetes</taxon>
        <taxon>Hypocreomycetidae</taxon>
        <taxon>Hypocreales</taxon>
        <taxon>Cordycipitaceae</taxon>
        <taxon>Beauveria</taxon>
    </lineage>
</organism>
<dbReference type="EC" id="4.3.2.7" evidence="1"/>
<dbReference type="Pfam" id="PF04752">
    <property type="entry name" value="ChaC"/>
    <property type="match status" value="1"/>
</dbReference>
<dbReference type="PANTHER" id="PTHR12192:SF2">
    <property type="entry name" value="GLUTATHIONE-SPECIFIC GAMMA-GLUTAMYLCYCLOTRANSFERASE 2"/>
    <property type="match status" value="1"/>
</dbReference>
<dbReference type="EMBL" id="ANFO01000162">
    <property type="protein sequence ID" value="KGQ11877.1"/>
    <property type="molecule type" value="Genomic_DNA"/>
</dbReference>
<evidence type="ECO:0000313" key="4">
    <source>
        <dbReference type="Proteomes" id="UP000030106"/>
    </source>
</evidence>
<dbReference type="Gene3D" id="1.10.510.10">
    <property type="entry name" value="Transferase(Phosphotransferase) domain 1"/>
    <property type="match status" value="1"/>
</dbReference>
<dbReference type="InterPro" id="IPR006840">
    <property type="entry name" value="ChaC"/>
</dbReference>
<dbReference type="SUPFAM" id="SSF56112">
    <property type="entry name" value="Protein kinase-like (PK-like)"/>
    <property type="match status" value="1"/>
</dbReference>
<dbReference type="GO" id="GO:0006751">
    <property type="term" value="P:glutathione catabolic process"/>
    <property type="evidence" value="ECO:0007669"/>
    <property type="project" value="InterPro"/>
</dbReference>
<dbReference type="HOGENOM" id="CLU_696366_0_0_1"/>
<protein>
    <recommendedName>
        <fullName evidence="1">glutathione-specific gamma-glutamylcyclotransferase</fullName>
        <ecNumber evidence="1">4.3.2.7</ecNumber>
    </recommendedName>
</protein>
<dbReference type="GO" id="GO:0005737">
    <property type="term" value="C:cytoplasm"/>
    <property type="evidence" value="ECO:0007669"/>
    <property type="project" value="TreeGrafter"/>
</dbReference>
<dbReference type="AlphaFoldDB" id="A0A0A2VZR6"/>
<dbReference type="PANTHER" id="PTHR12192">
    <property type="entry name" value="CATION TRANSPORT PROTEIN CHAC-RELATED"/>
    <property type="match status" value="1"/>
</dbReference>
<keyword evidence="2" id="KW-0456">Lyase</keyword>
<reference evidence="3 4" key="1">
    <citation type="submission" date="2012-10" db="EMBL/GenBank/DDBJ databases">
        <title>Genome sequencing and analysis of entomopathogenic fungi Beauveria bassiana D1-5.</title>
        <authorList>
            <person name="Li Q."/>
            <person name="Wang L."/>
            <person name="Zhang Z."/>
            <person name="Wang Q."/>
            <person name="Ren J."/>
            <person name="Wang M."/>
            <person name="Xu W."/>
            <person name="Wang J."/>
            <person name="Lu Y."/>
            <person name="Du Q."/>
            <person name="Sun Z."/>
        </authorList>
    </citation>
    <scope>NUCLEOTIDE SEQUENCE [LARGE SCALE GENOMIC DNA]</scope>
    <source>
        <strain evidence="3 4">D1-5</strain>
    </source>
</reference>
<comment type="caution">
    <text evidence="3">The sequence shown here is derived from an EMBL/GenBank/DDBJ whole genome shotgun (WGS) entry which is preliminary data.</text>
</comment>
<dbReference type="InterPro" id="IPR011009">
    <property type="entry name" value="Kinase-like_dom_sf"/>
</dbReference>
<dbReference type="Proteomes" id="UP000030106">
    <property type="component" value="Unassembled WGS sequence"/>
</dbReference>
<name>A0A0A2VZR6_BEABA</name>
<evidence type="ECO:0000256" key="1">
    <source>
        <dbReference type="ARBA" id="ARBA00012344"/>
    </source>
</evidence>
<gene>
    <name evidence="3" type="ORF">BBAD15_g2387</name>
</gene>
<proteinExistence type="predicted"/>
<dbReference type="OrthoDB" id="1933483at2759"/>
<evidence type="ECO:0000256" key="2">
    <source>
        <dbReference type="ARBA" id="ARBA00023239"/>
    </source>
</evidence>
<dbReference type="STRING" id="1245745.A0A0A2VZR6"/>
<dbReference type="GO" id="GO:0061928">
    <property type="term" value="F:glutathione specific gamma-glutamylcyclotransferase activity"/>
    <property type="evidence" value="ECO:0007669"/>
    <property type="project" value="UniProtKB-EC"/>
</dbReference>
<accession>A0A0A2VZR6</accession>